<name>A0ABR7Y1L3_9SPHI</name>
<protein>
    <recommendedName>
        <fullName evidence="4">Lipoprotein</fullName>
    </recommendedName>
</protein>
<dbReference type="RefSeq" id="WP_190308268.1">
    <property type="nucleotide sequence ID" value="NZ_JACNYK010000001.1"/>
</dbReference>
<dbReference type="PROSITE" id="PS51257">
    <property type="entry name" value="PROKAR_LIPOPROTEIN"/>
    <property type="match status" value="1"/>
</dbReference>
<sequence length="131" mass="14881">MYKNILDSFKIYQRYLSGVALLFFVLLSSCPVKASIKNFADNPIKKEQSSTNRSNALFHSSDRCADTELTTKVIKQGSSQHVDILPAILFTAIVFFLFCIPHRKEKAHPLYGNLKLAGTLPIFLQYRKLII</sequence>
<keyword evidence="1" id="KW-0472">Membrane</keyword>
<dbReference type="Proteomes" id="UP000606494">
    <property type="component" value="Unassembled WGS sequence"/>
</dbReference>
<evidence type="ECO:0008006" key="4">
    <source>
        <dbReference type="Google" id="ProtNLM"/>
    </source>
</evidence>
<organism evidence="2 3">
    <name type="scientific">Sphingobacterium arenae</name>
    <dbReference type="NCBI Taxonomy" id="1280598"/>
    <lineage>
        <taxon>Bacteria</taxon>
        <taxon>Pseudomonadati</taxon>
        <taxon>Bacteroidota</taxon>
        <taxon>Sphingobacteriia</taxon>
        <taxon>Sphingobacteriales</taxon>
        <taxon>Sphingobacteriaceae</taxon>
        <taxon>Sphingobacterium</taxon>
    </lineage>
</organism>
<gene>
    <name evidence="2" type="ORF">H8B17_06315</name>
</gene>
<reference evidence="2 3" key="1">
    <citation type="submission" date="2020-08" db="EMBL/GenBank/DDBJ databases">
        <title>Sphingobacterium sp. DN00404 isolated from aquaculture water.</title>
        <authorList>
            <person name="Zhang M."/>
        </authorList>
    </citation>
    <scope>NUCLEOTIDE SEQUENCE [LARGE SCALE GENOMIC DNA]</scope>
    <source>
        <strain evidence="2 3">KCTC 32294</strain>
    </source>
</reference>
<accession>A0ABR7Y1L3</accession>
<comment type="caution">
    <text evidence="2">The sequence shown here is derived from an EMBL/GenBank/DDBJ whole genome shotgun (WGS) entry which is preliminary data.</text>
</comment>
<evidence type="ECO:0000313" key="3">
    <source>
        <dbReference type="Proteomes" id="UP000606494"/>
    </source>
</evidence>
<keyword evidence="3" id="KW-1185">Reference proteome</keyword>
<evidence type="ECO:0000313" key="2">
    <source>
        <dbReference type="EMBL" id="MBD1425195.1"/>
    </source>
</evidence>
<evidence type="ECO:0000256" key="1">
    <source>
        <dbReference type="SAM" id="Phobius"/>
    </source>
</evidence>
<proteinExistence type="predicted"/>
<dbReference type="EMBL" id="JACNYK010000001">
    <property type="protein sequence ID" value="MBD1425195.1"/>
    <property type="molecule type" value="Genomic_DNA"/>
</dbReference>
<feature type="transmembrane region" description="Helical" evidence="1">
    <location>
        <begin position="84"/>
        <end position="100"/>
    </location>
</feature>
<keyword evidence="1" id="KW-0812">Transmembrane</keyword>
<keyword evidence="1" id="KW-1133">Transmembrane helix</keyword>